<proteinExistence type="predicted"/>
<evidence type="ECO:0000313" key="2">
    <source>
        <dbReference type="Proteomes" id="UP000014174"/>
    </source>
</evidence>
<name>R9GV02_9SPHI</name>
<dbReference type="Proteomes" id="UP000014174">
    <property type="component" value="Unassembled WGS sequence"/>
</dbReference>
<dbReference type="STRING" id="1150600.ADIARSV_4031"/>
<comment type="caution">
    <text evidence="1">The sequence shown here is derived from an EMBL/GenBank/DDBJ whole genome shotgun (WGS) entry which is preliminary data.</text>
</comment>
<sequence length="43" mass="4938">MVWDNLHLIKRITFENLRINAKLILDGLAGNIKAGENTENIKF</sequence>
<evidence type="ECO:0000313" key="1">
    <source>
        <dbReference type="EMBL" id="EOR92749.1"/>
    </source>
</evidence>
<accession>R9GV02</accession>
<dbReference type="AlphaFoldDB" id="R9GV02"/>
<protein>
    <submittedName>
        <fullName evidence="1">Uncharacterized protein</fullName>
    </submittedName>
</protein>
<gene>
    <name evidence="1" type="ORF">ADIARSV_4031</name>
</gene>
<dbReference type="EMBL" id="AQPN01000143">
    <property type="protein sequence ID" value="EOR92749.1"/>
    <property type="molecule type" value="Genomic_DNA"/>
</dbReference>
<organism evidence="1 2">
    <name type="scientific">Arcticibacter svalbardensis MN12-7</name>
    <dbReference type="NCBI Taxonomy" id="1150600"/>
    <lineage>
        <taxon>Bacteria</taxon>
        <taxon>Pseudomonadati</taxon>
        <taxon>Bacteroidota</taxon>
        <taxon>Sphingobacteriia</taxon>
        <taxon>Sphingobacteriales</taxon>
        <taxon>Sphingobacteriaceae</taxon>
        <taxon>Arcticibacter</taxon>
    </lineage>
</organism>
<keyword evidence="2" id="KW-1185">Reference proteome</keyword>
<reference evidence="1 2" key="1">
    <citation type="journal article" date="2013" name="Genome Announc.">
        <title>Draft Genome Sequence of Arcticibacter svalbardensis Strain MN12-7T, a Member of the Family Sphingobacteriaceae Isolated from an Arctic Soil Sample.</title>
        <authorList>
            <person name="Shivaji S."/>
            <person name="Ara S."/>
            <person name="Prasad S."/>
            <person name="Manasa B.P."/>
            <person name="Begum Z."/>
            <person name="Singh A."/>
            <person name="Kumar Pinnaka A."/>
        </authorList>
    </citation>
    <scope>NUCLEOTIDE SEQUENCE [LARGE SCALE GENOMIC DNA]</scope>
    <source>
        <strain evidence="1 2">MN12-7</strain>
    </source>
</reference>